<dbReference type="Gene3D" id="3.10.350.10">
    <property type="entry name" value="LysM domain"/>
    <property type="match status" value="1"/>
</dbReference>
<accession>A0A9D9DYH8</accession>
<evidence type="ECO:0000313" key="4">
    <source>
        <dbReference type="Proteomes" id="UP000823611"/>
    </source>
</evidence>
<dbReference type="PANTHER" id="PTHR34700:SF4">
    <property type="entry name" value="PHAGE-LIKE ELEMENT PBSX PROTEIN XKDP"/>
    <property type="match status" value="1"/>
</dbReference>
<dbReference type="InterPro" id="IPR052196">
    <property type="entry name" value="Bact_Kbp"/>
</dbReference>
<dbReference type="PROSITE" id="PS51782">
    <property type="entry name" value="LYSM"/>
    <property type="match status" value="1"/>
</dbReference>
<dbReference type="SUPFAM" id="SSF54106">
    <property type="entry name" value="LysM domain"/>
    <property type="match status" value="1"/>
</dbReference>
<gene>
    <name evidence="3" type="ORF">IAC55_07430</name>
</gene>
<comment type="caution">
    <text evidence="3">The sequence shown here is derived from an EMBL/GenBank/DDBJ whole genome shotgun (WGS) entry which is preliminary data.</text>
</comment>
<evidence type="ECO:0000313" key="3">
    <source>
        <dbReference type="EMBL" id="MBO8435133.1"/>
    </source>
</evidence>
<dbReference type="EMBL" id="JADIMX010000138">
    <property type="protein sequence ID" value="MBO8435133.1"/>
    <property type="molecule type" value="Genomic_DNA"/>
</dbReference>
<protein>
    <submittedName>
        <fullName evidence="3">LysM peptidoglycan-binding domain-containing protein</fullName>
    </submittedName>
</protein>
<name>A0A9D9DYH8_9FIRM</name>
<proteinExistence type="predicted"/>
<reference evidence="3" key="2">
    <citation type="journal article" date="2021" name="PeerJ">
        <title>Extensive microbial diversity within the chicken gut microbiome revealed by metagenomics and culture.</title>
        <authorList>
            <person name="Gilroy R."/>
            <person name="Ravi A."/>
            <person name="Getino M."/>
            <person name="Pursley I."/>
            <person name="Horton D.L."/>
            <person name="Alikhan N.F."/>
            <person name="Baker D."/>
            <person name="Gharbi K."/>
            <person name="Hall N."/>
            <person name="Watson M."/>
            <person name="Adriaenssens E.M."/>
            <person name="Foster-Nyarko E."/>
            <person name="Jarju S."/>
            <person name="Secka A."/>
            <person name="Antonio M."/>
            <person name="Oren A."/>
            <person name="Chaudhuri R.R."/>
            <person name="La Ragione R."/>
            <person name="Hildebrand F."/>
            <person name="Pallen M.J."/>
        </authorList>
    </citation>
    <scope>NUCLEOTIDE SEQUENCE</scope>
    <source>
        <strain evidence="3">F6-4510</strain>
    </source>
</reference>
<dbReference type="SMART" id="SM00257">
    <property type="entry name" value="LysM"/>
    <property type="match status" value="1"/>
</dbReference>
<evidence type="ECO:0000256" key="1">
    <source>
        <dbReference type="SAM" id="MobiDB-lite"/>
    </source>
</evidence>
<sequence>MAYRFYLDNILLPVTPQSLEIKIKNQNKTVTLINDTEYNFLKSVGLTEISFDILLPAVKYPFAMYENGFKNQKYYLEELKRLKVSKKPFKFYVSRELPNGVGLYDTKFEYVSLEDYTIKESADNGFDLTVSINLKEYAPITTTDINISSDGTATEEKTRVESPQAPTPQNESYTVKKGDTLWTLAKYYYGDGSKYKLIASANPQITNPNLIYVGQVLVIPKE</sequence>
<dbReference type="PANTHER" id="PTHR34700">
    <property type="entry name" value="POTASSIUM BINDING PROTEIN KBP"/>
    <property type="match status" value="1"/>
</dbReference>
<organism evidence="3 4">
    <name type="scientific">Candidatus Fimicola merdigallinarum</name>
    <dbReference type="NCBI Taxonomy" id="2840819"/>
    <lineage>
        <taxon>Bacteria</taxon>
        <taxon>Bacillati</taxon>
        <taxon>Bacillota</taxon>
        <taxon>Clostridia</taxon>
        <taxon>Lachnospirales</taxon>
        <taxon>Lachnospiraceae</taxon>
        <taxon>Lachnospiraceae incertae sedis</taxon>
        <taxon>Candidatus Fimicola</taxon>
    </lineage>
</organism>
<dbReference type="Pfam" id="PF01476">
    <property type="entry name" value="LysM"/>
    <property type="match status" value="1"/>
</dbReference>
<dbReference type="Proteomes" id="UP000823611">
    <property type="component" value="Unassembled WGS sequence"/>
</dbReference>
<dbReference type="CDD" id="cd00118">
    <property type="entry name" value="LysM"/>
    <property type="match status" value="1"/>
</dbReference>
<dbReference type="InterPro" id="IPR036779">
    <property type="entry name" value="LysM_dom_sf"/>
</dbReference>
<evidence type="ECO:0000259" key="2">
    <source>
        <dbReference type="PROSITE" id="PS51782"/>
    </source>
</evidence>
<feature type="domain" description="LysM" evidence="2">
    <location>
        <begin position="171"/>
        <end position="219"/>
    </location>
</feature>
<feature type="region of interest" description="Disordered" evidence="1">
    <location>
        <begin position="146"/>
        <end position="172"/>
    </location>
</feature>
<dbReference type="AlphaFoldDB" id="A0A9D9DYH8"/>
<reference evidence="3" key="1">
    <citation type="submission" date="2020-10" db="EMBL/GenBank/DDBJ databases">
        <authorList>
            <person name="Gilroy R."/>
        </authorList>
    </citation>
    <scope>NUCLEOTIDE SEQUENCE</scope>
    <source>
        <strain evidence="3">F6-4510</strain>
    </source>
</reference>
<dbReference type="InterPro" id="IPR018392">
    <property type="entry name" value="LysM"/>
</dbReference>